<dbReference type="Pfam" id="PF00589">
    <property type="entry name" value="Phage_integrase"/>
    <property type="match status" value="1"/>
</dbReference>
<dbReference type="RefSeq" id="WP_412442291.1">
    <property type="nucleotide sequence ID" value="NZ_CACRUT010000008.1"/>
</dbReference>
<dbReference type="PANTHER" id="PTHR30349:SF64">
    <property type="entry name" value="PROPHAGE INTEGRASE INTD-RELATED"/>
    <property type="match status" value="1"/>
</dbReference>
<dbReference type="GO" id="GO:0015074">
    <property type="term" value="P:DNA integration"/>
    <property type="evidence" value="ECO:0007669"/>
    <property type="project" value="InterPro"/>
</dbReference>
<gene>
    <name evidence="5" type="ORF">PCLFYP37_01349</name>
</gene>
<dbReference type="AlphaFoldDB" id="A0A6N3ABP2"/>
<dbReference type="CDD" id="cd01185">
    <property type="entry name" value="INTN1_C_like"/>
    <property type="match status" value="1"/>
</dbReference>
<dbReference type="InterPro" id="IPR010998">
    <property type="entry name" value="Integrase_recombinase_N"/>
</dbReference>
<accession>A0A6N3ABP2</accession>
<dbReference type="EMBL" id="CACRUT010000008">
    <property type="protein sequence ID" value="VYT87286.1"/>
    <property type="molecule type" value="Genomic_DNA"/>
</dbReference>
<dbReference type="SUPFAM" id="SSF56349">
    <property type="entry name" value="DNA breaking-rejoining enzymes"/>
    <property type="match status" value="1"/>
</dbReference>
<dbReference type="InterPro" id="IPR050090">
    <property type="entry name" value="Tyrosine_recombinase_XerCD"/>
</dbReference>
<dbReference type="Gene3D" id="1.10.443.10">
    <property type="entry name" value="Intergrase catalytic core"/>
    <property type="match status" value="1"/>
</dbReference>
<dbReference type="GO" id="GO:0006310">
    <property type="term" value="P:DNA recombination"/>
    <property type="evidence" value="ECO:0007669"/>
    <property type="project" value="UniProtKB-KW"/>
</dbReference>
<evidence type="ECO:0000313" key="5">
    <source>
        <dbReference type="EMBL" id="VYT87286.1"/>
    </source>
</evidence>
<evidence type="ECO:0000259" key="4">
    <source>
        <dbReference type="PROSITE" id="PS51898"/>
    </source>
</evidence>
<keyword evidence="3" id="KW-0233">DNA recombination</keyword>
<protein>
    <submittedName>
        <fullName evidence="5">Site-specific tyrosine recombinase XerD</fullName>
    </submittedName>
</protein>
<proteinExistence type="inferred from homology"/>
<dbReference type="InterPro" id="IPR011010">
    <property type="entry name" value="DNA_brk_join_enz"/>
</dbReference>
<keyword evidence="2" id="KW-0238">DNA-binding</keyword>
<dbReference type="PANTHER" id="PTHR30349">
    <property type="entry name" value="PHAGE INTEGRASE-RELATED"/>
    <property type="match status" value="1"/>
</dbReference>
<dbReference type="Gene3D" id="1.10.150.130">
    <property type="match status" value="1"/>
</dbReference>
<sequence>MTSIKLKFRPSTTPGKEGSIVFQLIYGRAVRRITSEYKIFAEEWDDEAGRIALPTPSSSRYAHLVSIESALQWELNRLQRMVQENEKATVKVSLDELAARFSSGIDTMDSVFNFIRGQISHKKQIGKVRSSETYRSMLNSFTHFRKGVDLTFDMMDGALMELYEAWMRKCGLTRNSTSFYMRILRTNYKLAVEKRLTPDRHPFRNVYCGIDKTVKRSLPFSEIKRINGLDLSRKPSMDFARDMFMFSFCTRGMSFIDMAYLKKTDLNNGCLAYRRKKTGQLMTIEWTKQMQDIIDKYKSNGTSYLLPIITREDGNERRQYQNQMRKINRLLKDIANQAGLPLSLSMYYTRHSWATIARGRDVPLAVISEGLGHDSETTTQIYLDSIKSSEVDKVNRMILEGL</sequence>
<reference evidence="5" key="1">
    <citation type="submission" date="2019-11" db="EMBL/GenBank/DDBJ databases">
        <authorList>
            <person name="Feng L."/>
        </authorList>
    </citation>
    <scope>NUCLEOTIDE SEQUENCE</scope>
    <source>
        <strain evidence="5">PclaraLFYP37</strain>
    </source>
</reference>
<organism evidence="5">
    <name type="scientific">Paraprevotella clara</name>
    <dbReference type="NCBI Taxonomy" id="454154"/>
    <lineage>
        <taxon>Bacteria</taxon>
        <taxon>Pseudomonadati</taxon>
        <taxon>Bacteroidota</taxon>
        <taxon>Bacteroidia</taxon>
        <taxon>Bacteroidales</taxon>
        <taxon>Prevotellaceae</taxon>
        <taxon>Paraprevotella</taxon>
    </lineage>
</organism>
<dbReference type="InterPro" id="IPR025269">
    <property type="entry name" value="SAM-like_dom"/>
</dbReference>
<dbReference type="GO" id="GO:0003677">
    <property type="term" value="F:DNA binding"/>
    <property type="evidence" value="ECO:0007669"/>
    <property type="project" value="UniProtKB-KW"/>
</dbReference>
<evidence type="ECO:0000256" key="3">
    <source>
        <dbReference type="ARBA" id="ARBA00023172"/>
    </source>
</evidence>
<feature type="domain" description="Tyr recombinase" evidence="4">
    <location>
        <begin position="213"/>
        <end position="398"/>
    </location>
</feature>
<name>A0A6N3ABP2_9BACT</name>
<evidence type="ECO:0000256" key="2">
    <source>
        <dbReference type="ARBA" id="ARBA00023125"/>
    </source>
</evidence>
<dbReference type="InterPro" id="IPR002104">
    <property type="entry name" value="Integrase_catalytic"/>
</dbReference>
<dbReference type="PROSITE" id="PS51898">
    <property type="entry name" value="TYR_RECOMBINASE"/>
    <property type="match status" value="1"/>
</dbReference>
<dbReference type="InterPro" id="IPR013762">
    <property type="entry name" value="Integrase-like_cat_sf"/>
</dbReference>
<comment type="similarity">
    <text evidence="1">Belongs to the 'phage' integrase family.</text>
</comment>
<dbReference type="Pfam" id="PF13102">
    <property type="entry name" value="Phage_int_SAM_5"/>
    <property type="match status" value="1"/>
</dbReference>
<evidence type="ECO:0000256" key="1">
    <source>
        <dbReference type="ARBA" id="ARBA00008857"/>
    </source>
</evidence>